<dbReference type="STRING" id="4072.A0A2G3AKX0"/>
<dbReference type="GO" id="GO:0004743">
    <property type="term" value="F:pyruvate kinase activity"/>
    <property type="evidence" value="ECO:0000318"/>
    <property type="project" value="GO_Central"/>
</dbReference>
<dbReference type="Gene3D" id="3.20.20.60">
    <property type="entry name" value="Phosphoenolpyruvate-binding domains"/>
    <property type="match status" value="1"/>
</dbReference>
<evidence type="ECO:0000313" key="18">
    <source>
        <dbReference type="Proteomes" id="UP000222542"/>
    </source>
</evidence>
<evidence type="ECO:0000256" key="11">
    <source>
        <dbReference type="ARBA" id="ARBA00023152"/>
    </source>
</evidence>
<keyword evidence="11 14" id="KW-0324">Glycolysis</keyword>
<dbReference type="PANTHER" id="PTHR11817">
    <property type="entry name" value="PYRUVATE KINASE"/>
    <property type="match status" value="1"/>
</dbReference>
<keyword evidence="8 14" id="KW-0418">Kinase</keyword>
<evidence type="ECO:0000256" key="2">
    <source>
        <dbReference type="ARBA" id="ARBA00004997"/>
    </source>
</evidence>
<comment type="cofactor">
    <cofactor evidence="1">
        <name>K(+)</name>
        <dbReference type="ChEBI" id="CHEBI:29103"/>
    </cofactor>
</comment>
<dbReference type="InterPro" id="IPR015813">
    <property type="entry name" value="Pyrv/PenolPyrv_kinase-like_dom"/>
</dbReference>
<organism evidence="17 18">
    <name type="scientific">Capsicum annuum</name>
    <name type="common">Capsicum pepper</name>
    <dbReference type="NCBI Taxonomy" id="4072"/>
    <lineage>
        <taxon>Eukaryota</taxon>
        <taxon>Viridiplantae</taxon>
        <taxon>Streptophyta</taxon>
        <taxon>Embryophyta</taxon>
        <taxon>Tracheophyta</taxon>
        <taxon>Spermatophyta</taxon>
        <taxon>Magnoliopsida</taxon>
        <taxon>eudicotyledons</taxon>
        <taxon>Gunneridae</taxon>
        <taxon>Pentapetalae</taxon>
        <taxon>asterids</taxon>
        <taxon>lamiids</taxon>
        <taxon>Solanales</taxon>
        <taxon>Solanaceae</taxon>
        <taxon>Solanoideae</taxon>
        <taxon>Capsiceae</taxon>
        <taxon>Capsicum</taxon>
    </lineage>
</organism>
<comment type="catalytic activity">
    <reaction evidence="13 14">
        <text>pyruvate + ATP = phosphoenolpyruvate + ADP + H(+)</text>
        <dbReference type="Rhea" id="RHEA:18157"/>
        <dbReference type="ChEBI" id="CHEBI:15361"/>
        <dbReference type="ChEBI" id="CHEBI:15378"/>
        <dbReference type="ChEBI" id="CHEBI:30616"/>
        <dbReference type="ChEBI" id="CHEBI:58702"/>
        <dbReference type="ChEBI" id="CHEBI:456216"/>
        <dbReference type="EC" id="2.7.1.40"/>
    </reaction>
</comment>
<evidence type="ECO:0000259" key="16">
    <source>
        <dbReference type="Pfam" id="PF02887"/>
    </source>
</evidence>
<dbReference type="SMR" id="A0A2G3AKX0"/>
<keyword evidence="5 14" id="KW-0808">Transferase</keyword>
<evidence type="ECO:0000256" key="9">
    <source>
        <dbReference type="ARBA" id="ARBA00022840"/>
    </source>
</evidence>
<dbReference type="SUPFAM" id="SSF51621">
    <property type="entry name" value="Phosphoenolpyruvate/pyruvate domain"/>
    <property type="match status" value="1"/>
</dbReference>
<keyword evidence="6" id="KW-0479">Metal-binding</keyword>
<evidence type="ECO:0000256" key="6">
    <source>
        <dbReference type="ARBA" id="ARBA00022723"/>
    </source>
</evidence>
<dbReference type="InterPro" id="IPR040442">
    <property type="entry name" value="Pyrv_kinase-like_dom_sf"/>
</dbReference>
<keyword evidence="10 14" id="KW-0460">Magnesium</keyword>
<dbReference type="GO" id="GO:0000287">
    <property type="term" value="F:magnesium ion binding"/>
    <property type="evidence" value="ECO:0007669"/>
    <property type="project" value="InterPro"/>
</dbReference>
<evidence type="ECO:0000256" key="10">
    <source>
        <dbReference type="ARBA" id="ARBA00022842"/>
    </source>
</evidence>
<evidence type="ECO:0000256" key="3">
    <source>
        <dbReference type="ARBA" id="ARBA00008663"/>
    </source>
</evidence>
<sequence length="360" mass="40260">MAYYVDDIVDKGWSVAMHLKPRDLYNMGEVLEEEIYENEPYQAQELEQFFVDGDGYAQLATDHIIDDIVESNVTSNQEADEMCVEAGVLYLNSKVDRIVEGTSGQSLVECEGDFVIPCRFVTVASGAASKKFLQYELGANMEFLRPPSMEGLDALLSKTNGSLMKNMTGTNDSTNHQVFLFQKAAVYKCNIAGKPAAITRVVDSMTDYLKPTRVEAIDIANSVLDGSDTILLGAETPRGLYPVETISTVGKICAEISTAQISSPFQAEKVYNEDVYFKRDVKYVLLSKLRHMLFIICFTSLWRAARLIAKYRPTMPVLFVVIPQLKTNQLRWTFSGAFQARQSLLVRGIFPILADPRHPV</sequence>
<dbReference type="SUPFAM" id="SSF52935">
    <property type="entry name" value="PK C-terminal domain-like"/>
    <property type="match status" value="1"/>
</dbReference>
<evidence type="ECO:0000256" key="12">
    <source>
        <dbReference type="ARBA" id="ARBA00023317"/>
    </source>
</evidence>
<dbReference type="Gene3D" id="3.40.1380.20">
    <property type="entry name" value="Pyruvate kinase, C-terminal domain"/>
    <property type="match status" value="1"/>
</dbReference>
<comment type="pathway">
    <text evidence="2 14">Carbohydrate degradation; glycolysis; pyruvate from D-glyceraldehyde 3-phosphate: step 5/5.</text>
</comment>
<dbReference type="AlphaFoldDB" id="A0A2G3AKX0"/>
<dbReference type="InterPro" id="IPR001697">
    <property type="entry name" value="Pyr_Knase"/>
</dbReference>
<dbReference type="Pfam" id="PF05834">
    <property type="entry name" value="Lycopene_cycl"/>
    <property type="match status" value="1"/>
</dbReference>
<evidence type="ECO:0000256" key="13">
    <source>
        <dbReference type="ARBA" id="ARBA00048152"/>
    </source>
</evidence>
<dbReference type="GO" id="GO:0016301">
    <property type="term" value="F:kinase activity"/>
    <property type="evidence" value="ECO:0007669"/>
    <property type="project" value="UniProtKB-KW"/>
</dbReference>
<keyword evidence="12" id="KW-0670">Pyruvate</keyword>
<dbReference type="UniPathway" id="UPA00109">
    <property type="reaction ID" value="UER00188"/>
</dbReference>
<evidence type="ECO:0000256" key="1">
    <source>
        <dbReference type="ARBA" id="ARBA00001958"/>
    </source>
</evidence>
<dbReference type="EC" id="2.7.1.40" evidence="4 14"/>
<name>A0A2G3AKX0_CAPAN</name>
<evidence type="ECO:0000256" key="5">
    <source>
        <dbReference type="ARBA" id="ARBA00022679"/>
    </source>
</evidence>
<dbReference type="Pfam" id="PF02887">
    <property type="entry name" value="PK_C"/>
    <property type="match status" value="1"/>
</dbReference>
<dbReference type="Proteomes" id="UP000222542">
    <property type="component" value="Unassembled WGS sequence"/>
</dbReference>
<dbReference type="GO" id="GO:0006096">
    <property type="term" value="P:glycolytic process"/>
    <property type="evidence" value="ECO:0000318"/>
    <property type="project" value="GO_Central"/>
</dbReference>
<evidence type="ECO:0000313" key="17">
    <source>
        <dbReference type="EMBL" id="PHT94897.1"/>
    </source>
</evidence>
<comment type="caution">
    <text evidence="17">The sequence shown here is derived from an EMBL/GenBank/DDBJ whole genome shotgun (WGS) entry which is preliminary data.</text>
</comment>
<protein>
    <recommendedName>
        <fullName evidence="4 14">Pyruvate kinase</fullName>
        <ecNumber evidence="4 14">2.7.1.40</ecNumber>
    </recommendedName>
</protein>
<dbReference type="PRINTS" id="PR01050">
    <property type="entry name" value="PYRUVTKNASE"/>
</dbReference>
<dbReference type="GO" id="GO:0005524">
    <property type="term" value="F:ATP binding"/>
    <property type="evidence" value="ECO:0007669"/>
    <property type="project" value="UniProtKB-KW"/>
</dbReference>
<proteinExistence type="inferred from homology"/>
<dbReference type="EMBL" id="AYRZ02000001">
    <property type="protein sequence ID" value="PHT94897.1"/>
    <property type="molecule type" value="Genomic_DNA"/>
</dbReference>
<reference evidence="17 18" key="2">
    <citation type="journal article" date="2017" name="Genome Biol.">
        <title>New reference genome sequences of hot pepper reveal the massive evolution of plant disease-resistance genes by retroduplication.</title>
        <authorList>
            <person name="Kim S."/>
            <person name="Park J."/>
            <person name="Yeom S.I."/>
            <person name="Kim Y.M."/>
            <person name="Seo E."/>
            <person name="Kim K.T."/>
            <person name="Kim M.S."/>
            <person name="Lee J.M."/>
            <person name="Cheong K."/>
            <person name="Shin H.S."/>
            <person name="Kim S.B."/>
            <person name="Han K."/>
            <person name="Lee J."/>
            <person name="Park M."/>
            <person name="Lee H.A."/>
            <person name="Lee H.Y."/>
            <person name="Lee Y."/>
            <person name="Oh S."/>
            <person name="Lee J.H."/>
            <person name="Choi E."/>
            <person name="Choi E."/>
            <person name="Lee S.E."/>
            <person name="Jeon J."/>
            <person name="Kim H."/>
            <person name="Choi G."/>
            <person name="Song H."/>
            <person name="Lee J."/>
            <person name="Lee S.C."/>
            <person name="Kwon J.K."/>
            <person name="Lee H.Y."/>
            <person name="Koo N."/>
            <person name="Hong Y."/>
            <person name="Kim R.W."/>
            <person name="Kang W.H."/>
            <person name="Huh J.H."/>
            <person name="Kang B.C."/>
            <person name="Yang T.J."/>
            <person name="Lee Y.H."/>
            <person name="Bennetzen J.L."/>
            <person name="Choi D."/>
        </authorList>
    </citation>
    <scope>NUCLEOTIDE SEQUENCE [LARGE SCALE GENOMIC DNA]</scope>
    <source>
        <strain evidence="18">cv. CM334</strain>
    </source>
</reference>
<dbReference type="Pfam" id="PF00224">
    <property type="entry name" value="PK"/>
    <property type="match status" value="1"/>
</dbReference>
<evidence type="ECO:0000256" key="14">
    <source>
        <dbReference type="RuleBase" id="RU000504"/>
    </source>
</evidence>
<evidence type="ECO:0000259" key="15">
    <source>
        <dbReference type="Pfam" id="PF00224"/>
    </source>
</evidence>
<dbReference type="InterPro" id="IPR015793">
    <property type="entry name" value="Pyrv_Knase_brl"/>
</dbReference>
<dbReference type="Gramene" id="PHT94897">
    <property type="protein sequence ID" value="PHT94897"/>
    <property type="gene ID" value="T459_02779"/>
</dbReference>
<keyword evidence="9" id="KW-0067">ATP-binding</keyword>
<evidence type="ECO:0000256" key="8">
    <source>
        <dbReference type="ARBA" id="ARBA00022777"/>
    </source>
</evidence>
<keyword evidence="7" id="KW-0547">Nucleotide-binding</keyword>
<dbReference type="GO" id="GO:0005737">
    <property type="term" value="C:cytoplasm"/>
    <property type="evidence" value="ECO:0000318"/>
    <property type="project" value="GO_Central"/>
</dbReference>
<feature type="domain" description="Pyruvate kinase barrel" evidence="15">
    <location>
        <begin position="175"/>
        <end position="246"/>
    </location>
</feature>
<comment type="similarity">
    <text evidence="3 14">Belongs to the pyruvate kinase family.</text>
</comment>
<accession>A0A2G3AKX0</accession>
<evidence type="ECO:0000256" key="4">
    <source>
        <dbReference type="ARBA" id="ARBA00012142"/>
    </source>
</evidence>
<gene>
    <name evidence="17" type="ORF">T459_02779</name>
</gene>
<keyword evidence="18" id="KW-1185">Reference proteome</keyword>
<evidence type="ECO:0000256" key="7">
    <source>
        <dbReference type="ARBA" id="ARBA00022741"/>
    </source>
</evidence>
<dbReference type="GO" id="GO:0030955">
    <property type="term" value="F:potassium ion binding"/>
    <property type="evidence" value="ECO:0007669"/>
    <property type="project" value="InterPro"/>
</dbReference>
<dbReference type="InterPro" id="IPR015795">
    <property type="entry name" value="Pyrv_Knase_C"/>
</dbReference>
<reference evidence="17 18" key="1">
    <citation type="journal article" date="2014" name="Nat. Genet.">
        <title>Genome sequence of the hot pepper provides insights into the evolution of pungency in Capsicum species.</title>
        <authorList>
            <person name="Kim S."/>
            <person name="Park M."/>
            <person name="Yeom S.I."/>
            <person name="Kim Y.M."/>
            <person name="Lee J.M."/>
            <person name="Lee H.A."/>
            <person name="Seo E."/>
            <person name="Choi J."/>
            <person name="Cheong K."/>
            <person name="Kim K.T."/>
            <person name="Jung K."/>
            <person name="Lee G.W."/>
            <person name="Oh S.K."/>
            <person name="Bae C."/>
            <person name="Kim S.B."/>
            <person name="Lee H.Y."/>
            <person name="Kim S.Y."/>
            <person name="Kim M.S."/>
            <person name="Kang B.C."/>
            <person name="Jo Y.D."/>
            <person name="Yang H.B."/>
            <person name="Jeong H.J."/>
            <person name="Kang W.H."/>
            <person name="Kwon J.K."/>
            <person name="Shin C."/>
            <person name="Lim J.Y."/>
            <person name="Park J.H."/>
            <person name="Huh J.H."/>
            <person name="Kim J.S."/>
            <person name="Kim B.D."/>
            <person name="Cohen O."/>
            <person name="Paran I."/>
            <person name="Suh M.C."/>
            <person name="Lee S.B."/>
            <person name="Kim Y.K."/>
            <person name="Shin Y."/>
            <person name="Noh S.J."/>
            <person name="Park J."/>
            <person name="Seo Y.S."/>
            <person name="Kwon S.Y."/>
            <person name="Kim H.A."/>
            <person name="Park J.M."/>
            <person name="Kim H.J."/>
            <person name="Choi S.B."/>
            <person name="Bosland P.W."/>
            <person name="Reeves G."/>
            <person name="Jo S.H."/>
            <person name="Lee B.W."/>
            <person name="Cho H.T."/>
            <person name="Choi H.S."/>
            <person name="Lee M.S."/>
            <person name="Yu Y."/>
            <person name="Do Choi Y."/>
            <person name="Park B.S."/>
            <person name="van Deynze A."/>
            <person name="Ashrafi H."/>
            <person name="Hill T."/>
            <person name="Kim W.T."/>
            <person name="Pai H.S."/>
            <person name="Ahn H.K."/>
            <person name="Yeam I."/>
            <person name="Giovannoni J.J."/>
            <person name="Rose J.K."/>
            <person name="Sorensen I."/>
            <person name="Lee S.J."/>
            <person name="Kim R.W."/>
            <person name="Choi I.Y."/>
            <person name="Choi B.S."/>
            <person name="Lim J.S."/>
            <person name="Lee Y.H."/>
            <person name="Choi D."/>
        </authorList>
    </citation>
    <scope>NUCLEOTIDE SEQUENCE [LARGE SCALE GENOMIC DNA]</scope>
    <source>
        <strain evidence="18">cv. CM334</strain>
    </source>
</reference>
<dbReference type="InterPro" id="IPR036918">
    <property type="entry name" value="Pyrv_Knase_C_sf"/>
</dbReference>
<feature type="domain" description="Pyruvate kinase C-terminal" evidence="16">
    <location>
        <begin position="294"/>
        <end position="355"/>
    </location>
</feature>